<dbReference type="SUPFAM" id="SSF51735">
    <property type="entry name" value="NAD(P)-binding Rossmann-fold domains"/>
    <property type="match status" value="1"/>
</dbReference>
<dbReference type="Gene3D" id="3.20.20.80">
    <property type="entry name" value="Glycosidases"/>
    <property type="match status" value="1"/>
</dbReference>
<keyword evidence="9" id="KW-1185">Reference proteome</keyword>
<comment type="function">
    <text evidence="6">Catalyzes the reduction of dTDP-6-deoxy-L-lyxo-4-hexulose to yield dTDP-L-rhamnose.</text>
</comment>
<accession>A0ABT8RGC7</accession>
<dbReference type="CDD" id="cd05254">
    <property type="entry name" value="dTDP_HR_like_SDR_e"/>
    <property type="match status" value="1"/>
</dbReference>
<dbReference type="InterPro" id="IPR005913">
    <property type="entry name" value="dTDP_dehydrorham_reduct"/>
</dbReference>
<reference evidence="8" key="1">
    <citation type="submission" date="2023-07" db="EMBL/GenBank/DDBJ databases">
        <title>The genome sequence of Rhodocytophaga aerolata KACC 12507.</title>
        <authorList>
            <person name="Zhang X."/>
        </authorList>
    </citation>
    <scope>NUCLEOTIDE SEQUENCE</scope>
    <source>
        <strain evidence="8">KACC 12507</strain>
    </source>
</reference>
<keyword evidence="6" id="KW-0521">NADP</keyword>
<dbReference type="PANTHER" id="PTHR10491">
    <property type="entry name" value="DTDP-4-DEHYDRORHAMNOSE REDUCTASE"/>
    <property type="match status" value="1"/>
</dbReference>
<dbReference type="InterPro" id="IPR036291">
    <property type="entry name" value="NAD(P)-bd_dom_sf"/>
</dbReference>
<dbReference type="InterPro" id="IPR017853">
    <property type="entry name" value="GH"/>
</dbReference>
<comment type="pathway">
    <text evidence="1 6">Carbohydrate biosynthesis; dTDP-L-rhamnose biosynthesis.</text>
</comment>
<dbReference type="InterPro" id="IPR029903">
    <property type="entry name" value="RmlD-like-bd"/>
</dbReference>
<gene>
    <name evidence="8" type="ORF">Q0590_33085</name>
</gene>
<dbReference type="EMBL" id="JAUKPO010000044">
    <property type="protein sequence ID" value="MDO1451156.1"/>
    <property type="molecule type" value="Genomic_DNA"/>
</dbReference>
<dbReference type="Proteomes" id="UP001168528">
    <property type="component" value="Unassembled WGS sequence"/>
</dbReference>
<dbReference type="PANTHER" id="PTHR10491:SF4">
    <property type="entry name" value="METHIONINE ADENOSYLTRANSFERASE 2 SUBUNIT BETA"/>
    <property type="match status" value="1"/>
</dbReference>
<name>A0ABT8RGC7_9BACT</name>
<evidence type="ECO:0000256" key="3">
    <source>
        <dbReference type="ARBA" id="ARBA00012929"/>
    </source>
</evidence>
<dbReference type="EC" id="1.1.1.133" evidence="3 6"/>
<feature type="domain" description="RmlD-like substrate binding" evidence="7">
    <location>
        <begin position="453"/>
        <end position="709"/>
    </location>
</feature>
<dbReference type="Pfam" id="PF04321">
    <property type="entry name" value="RmlD_sub_bind"/>
    <property type="match status" value="1"/>
</dbReference>
<dbReference type="Gene3D" id="3.40.50.720">
    <property type="entry name" value="NAD(P)-binding Rossmann-like Domain"/>
    <property type="match status" value="1"/>
</dbReference>
<dbReference type="SUPFAM" id="SSF51445">
    <property type="entry name" value="(Trans)glycosidases"/>
    <property type="match status" value="1"/>
</dbReference>
<evidence type="ECO:0000259" key="7">
    <source>
        <dbReference type="Pfam" id="PF04321"/>
    </source>
</evidence>
<proteinExistence type="inferred from homology"/>
<sequence>MAGNHNYPPVEVWAGVECTVNRVADHFNDQLLLNGHHHRLDDLEHIAWLGVRTIRYPVLWERTAPKSLAKPDWHWTDQRLSNLKSLGINPIAGLTHHGSGPSYTSLADASFAEGLAQYAGMVARRYPWLTHYTPVNEPLTTARFSGLYGHWYPHKQSPLLFVQMLLNQCKATVLAMKQIRQVQPDALLVQTEDLGQTHSTPELAYQADFENSRRWLTYDLLCGKVNKGHPMYAYFQWLGIPDSEIIFFLENPCPPDILGVNHYLTSERFLDSRTDFYPQHMRGGNGRHAYVDTEAIRIPEVEVAGPYKLIRQVWERYKRPIAITEAHLGCTREEQLRWLHQIWQTAGKLREEGVDIRAVTGWSMLGSYDWDSLLTNIRGHYEPGLFDVRAPQPRPTALAKYIKSLTSGQPIEYPVLDSPGWWQRNDRWIGHCLQPILDNAADEVVLPARGRPILITGATGTLGNAFERICSQRGLSFILLNRQEMDISSAEQVEAAVTKYHPWAIINTAGYVRVEQAESEPEKCFRENVTGAAVLAEVCRKKGIRLLTYSSDLVFDGQATKPYTEKDTVHPQGVYGESKAEAEKQVMGILPSALVIRTSAFFGPWDEHNFLTLFLRSLQNGEPFDVKTNEYISPTYVPDLVHTSLDLLIDGEEGIWHLANQGSISWADFGRTVALQAGFDADMVETWYQKQLKQADTDAKKSTALSSYKLHSMPLLANAISRYVHECTLWKVPVIAL</sequence>
<evidence type="ECO:0000256" key="5">
    <source>
        <dbReference type="ARBA" id="ARBA00048200"/>
    </source>
</evidence>
<comment type="similarity">
    <text evidence="2 6">Belongs to the dTDP-4-dehydrorhamnose reductase family.</text>
</comment>
<protein>
    <recommendedName>
        <fullName evidence="4 6">dTDP-4-dehydrorhamnose reductase</fullName>
        <ecNumber evidence="3 6">1.1.1.133</ecNumber>
    </recommendedName>
</protein>
<comment type="catalytic activity">
    <reaction evidence="5">
        <text>dTDP-beta-L-rhamnose + NADP(+) = dTDP-4-dehydro-beta-L-rhamnose + NADPH + H(+)</text>
        <dbReference type="Rhea" id="RHEA:21796"/>
        <dbReference type="ChEBI" id="CHEBI:15378"/>
        <dbReference type="ChEBI" id="CHEBI:57510"/>
        <dbReference type="ChEBI" id="CHEBI:57783"/>
        <dbReference type="ChEBI" id="CHEBI:58349"/>
        <dbReference type="ChEBI" id="CHEBI:62830"/>
        <dbReference type="EC" id="1.1.1.133"/>
    </reaction>
</comment>
<dbReference type="InterPro" id="IPR001360">
    <property type="entry name" value="Glyco_hydro_1"/>
</dbReference>
<dbReference type="Gene3D" id="3.90.25.10">
    <property type="entry name" value="UDP-galactose 4-epimerase, domain 1"/>
    <property type="match status" value="1"/>
</dbReference>
<dbReference type="Pfam" id="PF00232">
    <property type="entry name" value="Glyco_hydro_1"/>
    <property type="match status" value="1"/>
</dbReference>
<comment type="caution">
    <text evidence="8">The sequence shown here is derived from an EMBL/GenBank/DDBJ whole genome shotgun (WGS) entry which is preliminary data.</text>
</comment>
<evidence type="ECO:0000256" key="6">
    <source>
        <dbReference type="RuleBase" id="RU364082"/>
    </source>
</evidence>
<keyword evidence="6" id="KW-0560">Oxidoreductase</keyword>
<evidence type="ECO:0000256" key="1">
    <source>
        <dbReference type="ARBA" id="ARBA00004781"/>
    </source>
</evidence>
<evidence type="ECO:0000256" key="4">
    <source>
        <dbReference type="ARBA" id="ARBA00017099"/>
    </source>
</evidence>
<evidence type="ECO:0000313" key="8">
    <source>
        <dbReference type="EMBL" id="MDO1451156.1"/>
    </source>
</evidence>
<evidence type="ECO:0000313" key="9">
    <source>
        <dbReference type="Proteomes" id="UP001168528"/>
    </source>
</evidence>
<dbReference type="RefSeq" id="WP_302041956.1">
    <property type="nucleotide sequence ID" value="NZ_JAUKPO010000044.1"/>
</dbReference>
<organism evidence="8 9">
    <name type="scientific">Rhodocytophaga aerolata</name>
    <dbReference type="NCBI Taxonomy" id="455078"/>
    <lineage>
        <taxon>Bacteria</taxon>
        <taxon>Pseudomonadati</taxon>
        <taxon>Bacteroidota</taxon>
        <taxon>Cytophagia</taxon>
        <taxon>Cytophagales</taxon>
        <taxon>Rhodocytophagaceae</taxon>
        <taxon>Rhodocytophaga</taxon>
    </lineage>
</organism>
<evidence type="ECO:0000256" key="2">
    <source>
        <dbReference type="ARBA" id="ARBA00010944"/>
    </source>
</evidence>